<dbReference type="EMBL" id="LAZR01005204">
    <property type="protein sequence ID" value="KKN01929.1"/>
    <property type="molecule type" value="Genomic_DNA"/>
</dbReference>
<gene>
    <name evidence="1" type="ORF">LCGC14_1122800</name>
</gene>
<proteinExistence type="predicted"/>
<reference evidence="1" key="1">
    <citation type="journal article" date="2015" name="Nature">
        <title>Complex archaea that bridge the gap between prokaryotes and eukaryotes.</title>
        <authorList>
            <person name="Spang A."/>
            <person name="Saw J.H."/>
            <person name="Jorgensen S.L."/>
            <person name="Zaremba-Niedzwiedzka K."/>
            <person name="Martijn J."/>
            <person name="Lind A.E."/>
            <person name="van Eijk R."/>
            <person name="Schleper C."/>
            <person name="Guy L."/>
            <person name="Ettema T.J."/>
        </authorList>
    </citation>
    <scope>NUCLEOTIDE SEQUENCE</scope>
</reference>
<accession>A0A0F9M883</accession>
<evidence type="ECO:0000313" key="1">
    <source>
        <dbReference type="EMBL" id="KKN01929.1"/>
    </source>
</evidence>
<comment type="caution">
    <text evidence="1">The sequence shown here is derived from an EMBL/GenBank/DDBJ whole genome shotgun (WGS) entry which is preliminary data.</text>
</comment>
<name>A0A0F9M883_9ZZZZ</name>
<dbReference type="AlphaFoldDB" id="A0A0F9M883"/>
<protein>
    <submittedName>
        <fullName evidence="1">Uncharacterized protein</fullName>
    </submittedName>
</protein>
<sequence>MAKGKTTTTTENRLPDYMNQGSRRAVGMATDISNREYAQYGGQRVADLSSNEQAGIAGFANEQGRYDQDFDKARGQLDSITSFTDEGVREKYMNPYIEGVLQPTARRADRAFGEQKAELRRTSGMRGAFGGRSMVAESLLGQQQQERMDDMWASGYGNAFDKATQLHGSEMERKRAIAGDYGINAQRQADTNSQALRNMMESGFIDRTVDQSKKDFQYMEYLEERDWDVNNLNTLVQTLASVPSESTTVQTEQKSASSVKTLIGVGAIVTGAIMVGMGNPAGLAMISAGGSALGSSDA</sequence>
<organism evidence="1">
    <name type="scientific">marine sediment metagenome</name>
    <dbReference type="NCBI Taxonomy" id="412755"/>
    <lineage>
        <taxon>unclassified sequences</taxon>
        <taxon>metagenomes</taxon>
        <taxon>ecological metagenomes</taxon>
    </lineage>
</organism>